<dbReference type="Proteomes" id="UP000178526">
    <property type="component" value="Unassembled WGS sequence"/>
</dbReference>
<dbReference type="GO" id="GO:0052855">
    <property type="term" value="F:ADP-dependent NAD(P)H-hydrate dehydratase activity"/>
    <property type="evidence" value="ECO:0007669"/>
    <property type="project" value="UniProtKB-UniRule"/>
</dbReference>
<dbReference type="EC" id="4.2.1.136" evidence="19"/>
<evidence type="ECO:0000256" key="11">
    <source>
        <dbReference type="ARBA" id="ARBA00023235"/>
    </source>
</evidence>
<evidence type="ECO:0000256" key="19">
    <source>
        <dbReference type="PIRNR" id="PIRNR017184"/>
    </source>
</evidence>
<dbReference type="NCBIfam" id="TIGR00196">
    <property type="entry name" value="yjeF_cterm"/>
    <property type="match status" value="1"/>
</dbReference>
<dbReference type="PROSITE" id="PS01050">
    <property type="entry name" value="YJEF_C_2"/>
    <property type="match status" value="1"/>
</dbReference>
<comment type="caution">
    <text evidence="22">The sequence shown here is derived from an EMBL/GenBank/DDBJ whole genome shotgun (WGS) entry which is preliminary data.</text>
</comment>
<dbReference type="PROSITE" id="PS51383">
    <property type="entry name" value="YJEF_C_3"/>
    <property type="match status" value="1"/>
</dbReference>
<keyword evidence="9 18" id="KW-0630">Potassium</keyword>
<evidence type="ECO:0000256" key="6">
    <source>
        <dbReference type="ARBA" id="ARBA00022741"/>
    </source>
</evidence>
<dbReference type="InterPro" id="IPR000631">
    <property type="entry name" value="CARKD"/>
</dbReference>
<evidence type="ECO:0000256" key="5">
    <source>
        <dbReference type="ARBA" id="ARBA00022723"/>
    </source>
</evidence>
<evidence type="ECO:0000256" key="18">
    <source>
        <dbReference type="HAMAP-Rule" id="MF_01966"/>
    </source>
</evidence>
<keyword evidence="12 17" id="KW-0456">Lyase</keyword>
<dbReference type="AlphaFoldDB" id="A0A1F7RBU5"/>
<comment type="subunit">
    <text evidence="17">Homotetramer.</text>
</comment>
<feature type="binding site" evidence="17">
    <location>
        <position position="338"/>
    </location>
    <ligand>
        <name>(6S)-NADPHX</name>
        <dbReference type="ChEBI" id="CHEBI:64076"/>
    </ligand>
</feature>
<dbReference type="HAMAP" id="MF_01966">
    <property type="entry name" value="NADHX_epimerase"/>
    <property type="match status" value="1"/>
</dbReference>
<feature type="binding site" evidence="18">
    <location>
        <position position="168"/>
    </location>
    <ligand>
        <name>K(+)</name>
        <dbReference type="ChEBI" id="CHEBI:29103"/>
    </ligand>
</feature>
<feature type="binding site" evidence="17">
    <location>
        <position position="389"/>
    </location>
    <ligand>
        <name>(6S)-NADPHX</name>
        <dbReference type="ChEBI" id="CHEBI:64076"/>
    </ligand>
</feature>
<dbReference type="GO" id="GO:0052856">
    <property type="term" value="F:NAD(P)HX epimerase activity"/>
    <property type="evidence" value="ECO:0007669"/>
    <property type="project" value="UniProtKB-UniRule"/>
</dbReference>
<comment type="function">
    <text evidence="14 19">Bifunctional enzyme that catalyzes the epimerization of the S- and R-forms of NAD(P)HX and the dehydration of the S-form of NAD(P)HX at the expense of ADP, which is converted to AMP. This allows the repair of both epimers of NAD(P)HX, a damaged form of NAD(P)H that is a result of enzymatic or heat-dependent hydration.</text>
</comment>
<dbReference type="InterPro" id="IPR030677">
    <property type="entry name" value="Nnr"/>
</dbReference>
<comment type="cofactor">
    <cofactor evidence="17">
        <name>Mg(2+)</name>
        <dbReference type="ChEBI" id="CHEBI:18420"/>
    </cofactor>
</comment>
<dbReference type="InterPro" id="IPR017953">
    <property type="entry name" value="Carbohydrate_kinase_pred_CS"/>
</dbReference>
<keyword evidence="11 18" id="KW-0413">Isomerase</keyword>
<dbReference type="Pfam" id="PF01256">
    <property type="entry name" value="Carb_kinase"/>
    <property type="match status" value="1"/>
</dbReference>
<comment type="similarity">
    <text evidence="3 19">In the N-terminal section; belongs to the NnrE/AIBP family.</text>
</comment>
<evidence type="ECO:0000313" key="22">
    <source>
        <dbReference type="EMBL" id="OGL39006.1"/>
    </source>
</evidence>
<feature type="binding site" evidence="18">
    <location>
        <begin position="136"/>
        <end position="142"/>
    </location>
    <ligand>
        <name>(6S)-NADPHX</name>
        <dbReference type="ChEBI" id="CHEBI:64076"/>
    </ligand>
</feature>
<comment type="cofactor">
    <cofactor evidence="18 19">
        <name>K(+)</name>
        <dbReference type="ChEBI" id="CHEBI:29103"/>
    </cofactor>
    <text evidence="18 19">Binds 1 potassium ion per subunit.</text>
</comment>
<evidence type="ECO:0000256" key="16">
    <source>
        <dbReference type="ARBA" id="ARBA00049209"/>
    </source>
</evidence>
<comment type="similarity">
    <text evidence="18">Belongs to the NnrE/AIBP family.</text>
</comment>
<feature type="domain" description="YjeF N-terminal" evidence="21">
    <location>
        <begin position="9"/>
        <end position="222"/>
    </location>
</feature>
<dbReference type="Gene3D" id="3.40.50.10260">
    <property type="entry name" value="YjeF N-terminal domain"/>
    <property type="match status" value="1"/>
</dbReference>
<feature type="binding site" evidence="17">
    <location>
        <begin position="426"/>
        <end position="430"/>
    </location>
    <ligand>
        <name>AMP</name>
        <dbReference type="ChEBI" id="CHEBI:456215"/>
    </ligand>
</feature>
<evidence type="ECO:0000313" key="23">
    <source>
        <dbReference type="Proteomes" id="UP000178526"/>
    </source>
</evidence>
<feature type="binding site" evidence="18">
    <location>
        <position position="132"/>
    </location>
    <ligand>
        <name>K(+)</name>
        <dbReference type="ChEBI" id="CHEBI:29103"/>
    </ligand>
</feature>
<dbReference type="GO" id="GO:0005524">
    <property type="term" value="F:ATP binding"/>
    <property type="evidence" value="ECO:0007669"/>
    <property type="project" value="UniProtKB-UniRule"/>
</dbReference>
<feature type="binding site" evidence="17">
    <location>
        <position position="455"/>
    </location>
    <ligand>
        <name>AMP</name>
        <dbReference type="ChEBI" id="CHEBI:456215"/>
    </ligand>
</feature>
<dbReference type="NCBIfam" id="TIGR00197">
    <property type="entry name" value="yjeF_nterm"/>
    <property type="match status" value="1"/>
</dbReference>
<evidence type="ECO:0000256" key="4">
    <source>
        <dbReference type="ARBA" id="ARBA00009524"/>
    </source>
</evidence>
<dbReference type="SUPFAM" id="SSF53613">
    <property type="entry name" value="Ribokinase-like"/>
    <property type="match status" value="1"/>
</dbReference>
<dbReference type="HAMAP" id="MF_01965">
    <property type="entry name" value="NADHX_dehydratase"/>
    <property type="match status" value="1"/>
</dbReference>
<dbReference type="EC" id="5.1.99.6" evidence="19"/>
<evidence type="ECO:0000259" key="20">
    <source>
        <dbReference type="PROSITE" id="PS51383"/>
    </source>
</evidence>
<evidence type="ECO:0000256" key="2">
    <source>
        <dbReference type="ARBA" id="ARBA00000909"/>
    </source>
</evidence>
<evidence type="ECO:0000256" key="3">
    <source>
        <dbReference type="ARBA" id="ARBA00006001"/>
    </source>
</evidence>
<dbReference type="PROSITE" id="PS51385">
    <property type="entry name" value="YJEF_N"/>
    <property type="match status" value="1"/>
</dbReference>
<evidence type="ECO:0000259" key="21">
    <source>
        <dbReference type="PROSITE" id="PS51385"/>
    </source>
</evidence>
<evidence type="ECO:0000256" key="17">
    <source>
        <dbReference type="HAMAP-Rule" id="MF_01965"/>
    </source>
</evidence>
<dbReference type="Pfam" id="PF03853">
    <property type="entry name" value="YjeF_N"/>
    <property type="match status" value="1"/>
</dbReference>
<dbReference type="GO" id="GO:0046496">
    <property type="term" value="P:nicotinamide nucleotide metabolic process"/>
    <property type="evidence" value="ECO:0007669"/>
    <property type="project" value="UniProtKB-UniRule"/>
</dbReference>
<dbReference type="SUPFAM" id="SSF64153">
    <property type="entry name" value="YjeF N-terminal domain-like"/>
    <property type="match status" value="1"/>
</dbReference>
<dbReference type="PIRSF" id="PIRSF017184">
    <property type="entry name" value="Nnr"/>
    <property type="match status" value="1"/>
</dbReference>
<keyword evidence="7 17" id="KW-0067">ATP-binding</keyword>
<dbReference type="InterPro" id="IPR004443">
    <property type="entry name" value="YjeF_N_dom"/>
</dbReference>
<comment type="catalytic activity">
    <reaction evidence="16 17 19">
        <text>(6S)-NADPHX + ADP = AMP + phosphate + NADPH + H(+)</text>
        <dbReference type="Rhea" id="RHEA:32235"/>
        <dbReference type="ChEBI" id="CHEBI:15378"/>
        <dbReference type="ChEBI" id="CHEBI:43474"/>
        <dbReference type="ChEBI" id="CHEBI:57783"/>
        <dbReference type="ChEBI" id="CHEBI:64076"/>
        <dbReference type="ChEBI" id="CHEBI:456215"/>
        <dbReference type="ChEBI" id="CHEBI:456216"/>
        <dbReference type="EC" id="4.2.1.136"/>
    </reaction>
</comment>
<evidence type="ECO:0000256" key="8">
    <source>
        <dbReference type="ARBA" id="ARBA00022857"/>
    </source>
</evidence>
<dbReference type="PANTHER" id="PTHR12592:SF0">
    <property type="entry name" value="ATP-DEPENDENT (S)-NAD(P)H-HYDRATE DEHYDRATASE"/>
    <property type="match status" value="1"/>
</dbReference>
<comment type="similarity">
    <text evidence="17">Belongs to the NnrD/CARKD family.</text>
</comment>
<evidence type="ECO:0000256" key="14">
    <source>
        <dbReference type="ARBA" id="ARBA00025153"/>
    </source>
</evidence>
<evidence type="ECO:0000256" key="13">
    <source>
        <dbReference type="ARBA" id="ARBA00023268"/>
    </source>
</evidence>
<comment type="catalytic activity">
    <reaction evidence="1 18 19">
        <text>(6R)-NADHX = (6S)-NADHX</text>
        <dbReference type="Rhea" id="RHEA:32215"/>
        <dbReference type="ChEBI" id="CHEBI:64074"/>
        <dbReference type="ChEBI" id="CHEBI:64075"/>
        <dbReference type="EC" id="5.1.99.6"/>
    </reaction>
</comment>
<keyword evidence="8 17" id="KW-0521">NADP</keyword>
<feature type="binding site" evidence="18">
    <location>
        <position position="165"/>
    </location>
    <ligand>
        <name>(6S)-NADPHX</name>
        <dbReference type="ChEBI" id="CHEBI:64076"/>
    </ligand>
</feature>
<dbReference type="EMBL" id="MGDB01000130">
    <property type="protein sequence ID" value="OGL39006.1"/>
    <property type="molecule type" value="Genomic_DNA"/>
</dbReference>
<sequence>MKVVTAQQMREIDKTAIEEWKIPGVVLMENAGINVLSTMEDYFGDLKGFKVTIIAGKGNNGGDGCVVARHLKNRGGIPQIILLAEKEKIKGDARINLDTVLKGGVEVFEVSNREMFNARIRKIIKESDIIVDAILGTGLSEAARGFYANVIEYLNELDTPIVSIDLPSGLSSDTGEIKGPSVMADVTVTLCLPKISLVSYPAAHFAGYVEVGDIGIPEKIIEESKINTFIIDEEEIGKLFPPRLADSHKGDFGHVLVVAGSPGKTGAAIMTSQGALKSGAGLVTLAIPESLNTIVGMKLTEVMSLPVSETDEKTFSKNSEKQILDFSKGKSVAAIGPGISTNKETSEVVRNLIRKLTMPIIIDADGINALQGDPRILREAKADIVITPHPGEMSRLCGVKKDVIQKDRISSARDFAVRNKVHVVLKGKNTVIADTQGNVFINLTGNPGMASGGTGDVLTGMIAGFISQGLSPVDAAKAGVYLHGLSGDLMAEKRGEMSLTAMDILKGLPKAIKKVQRPESE</sequence>
<feature type="binding site" evidence="17">
    <location>
        <position position="267"/>
    </location>
    <ligand>
        <name>(6S)-NADPHX</name>
        <dbReference type="ChEBI" id="CHEBI:64076"/>
    </ligand>
</feature>
<gene>
    <name evidence="17" type="primary">nnrD</name>
    <name evidence="18" type="synonym">nnrE</name>
    <name evidence="22" type="ORF">A2042_07690</name>
</gene>
<dbReference type="PANTHER" id="PTHR12592">
    <property type="entry name" value="ATP-DEPENDENT (S)-NAD(P)H-HYDRATE DEHYDRATASE FAMILY MEMBER"/>
    <property type="match status" value="1"/>
</dbReference>
<dbReference type="CDD" id="cd01171">
    <property type="entry name" value="YXKO-related"/>
    <property type="match status" value="1"/>
</dbReference>
<feature type="binding site" evidence="18">
    <location>
        <begin position="59"/>
        <end position="63"/>
    </location>
    <ligand>
        <name>(6S)-NADPHX</name>
        <dbReference type="ChEBI" id="CHEBI:64076"/>
    </ligand>
</feature>
<comment type="similarity">
    <text evidence="4 19">In the C-terminal section; belongs to the NnrD/CARKD family.</text>
</comment>
<evidence type="ECO:0000256" key="9">
    <source>
        <dbReference type="ARBA" id="ARBA00022958"/>
    </source>
</evidence>
<evidence type="ECO:0000256" key="1">
    <source>
        <dbReference type="ARBA" id="ARBA00000013"/>
    </source>
</evidence>
<evidence type="ECO:0000256" key="12">
    <source>
        <dbReference type="ARBA" id="ARBA00023239"/>
    </source>
</evidence>
<keyword evidence="6 17" id="KW-0547">Nucleotide-binding</keyword>
<keyword evidence="13" id="KW-0511">Multifunctional enzyme</keyword>
<dbReference type="InterPro" id="IPR036652">
    <property type="entry name" value="YjeF_N_dom_sf"/>
</dbReference>
<feature type="binding site" evidence="17">
    <location>
        <position position="456"/>
    </location>
    <ligand>
        <name>(6S)-NADPHX</name>
        <dbReference type="ChEBI" id="CHEBI:64076"/>
    </ligand>
</feature>
<dbReference type="GO" id="GO:0110051">
    <property type="term" value="P:metabolite repair"/>
    <property type="evidence" value="ECO:0007669"/>
    <property type="project" value="TreeGrafter"/>
</dbReference>
<comment type="function">
    <text evidence="18">Catalyzes the epimerization of the S- and R-forms of NAD(P)HX, a damaged form of NAD(P)H that is a result of enzymatic or heat-dependent hydration. This is a prerequisite for the S-specific NAD(P)H-hydrate dehydratase to allow the repair of both epimers of NAD(P)HX.</text>
</comment>
<evidence type="ECO:0000256" key="7">
    <source>
        <dbReference type="ARBA" id="ARBA00022840"/>
    </source>
</evidence>
<protein>
    <recommendedName>
        <fullName evidence="19">Bifunctional NAD(P)H-hydrate repair enzyme</fullName>
    </recommendedName>
    <alternativeName>
        <fullName evidence="19">Nicotinamide nucleotide repair protein</fullName>
    </alternativeName>
    <domain>
        <recommendedName>
            <fullName evidence="19">ADP-dependent (S)-NAD(P)H-hydrate dehydratase</fullName>
            <ecNumber evidence="19">4.2.1.136</ecNumber>
        </recommendedName>
        <alternativeName>
            <fullName evidence="19">ADP-dependent NAD(P)HX dehydratase</fullName>
        </alternativeName>
    </domain>
    <domain>
        <recommendedName>
            <fullName evidence="19">NAD(P)H-hydrate epimerase</fullName>
            <ecNumber evidence="19">5.1.99.6</ecNumber>
        </recommendedName>
    </domain>
</protein>
<evidence type="ECO:0000256" key="10">
    <source>
        <dbReference type="ARBA" id="ARBA00023027"/>
    </source>
</evidence>
<name>A0A1F7RBU5_9BACT</name>
<keyword evidence="5 18" id="KW-0479">Metal-binding</keyword>
<feature type="domain" description="YjeF C-terminal" evidence="20">
    <location>
        <begin position="232"/>
        <end position="515"/>
    </location>
</feature>
<comment type="catalytic activity">
    <reaction evidence="2 18 19">
        <text>(6R)-NADPHX = (6S)-NADPHX</text>
        <dbReference type="Rhea" id="RHEA:32227"/>
        <dbReference type="ChEBI" id="CHEBI:64076"/>
        <dbReference type="ChEBI" id="CHEBI:64077"/>
        <dbReference type="EC" id="5.1.99.6"/>
    </reaction>
</comment>
<accession>A0A1F7RBU5</accession>
<feature type="binding site" evidence="18">
    <location>
        <position position="147"/>
    </location>
    <ligand>
        <name>(6S)-NADPHX</name>
        <dbReference type="ChEBI" id="CHEBI:64076"/>
    </ligand>
</feature>
<dbReference type="InterPro" id="IPR029056">
    <property type="entry name" value="Ribokinase-like"/>
</dbReference>
<comment type="function">
    <text evidence="17">Catalyzes the dehydration of the S-form of NAD(P)HX at the expense of ADP, which is converted to AMP. Together with NAD(P)HX epimerase, which catalyzes the epimerization of the S- and R-forms, the enzyme allows the repair of both epimers of NAD(P)HX, a damaged form of NAD(P)H that is a result of enzymatic or heat-dependent hydration.</text>
</comment>
<comment type="catalytic activity">
    <reaction evidence="15 17 19">
        <text>(6S)-NADHX + ADP = AMP + phosphate + NADH + H(+)</text>
        <dbReference type="Rhea" id="RHEA:32223"/>
        <dbReference type="ChEBI" id="CHEBI:15378"/>
        <dbReference type="ChEBI" id="CHEBI:43474"/>
        <dbReference type="ChEBI" id="CHEBI:57945"/>
        <dbReference type="ChEBI" id="CHEBI:64074"/>
        <dbReference type="ChEBI" id="CHEBI:456215"/>
        <dbReference type="ChEBI" id="CHEBI:456216"/>
        <dbReference type="EC" id="4.2.1.136"/>
    </reaction>
</comment>
<dbReference type="GO" id="GO:0046872">
    <property type="term" value="F:metal ion binding"/>
    <property type="evidence" value="ECO:0007669"/>
    <property type="project" value="UniProtKB-UniRule"/>
</dbReference>
<evidence type="ECO:0000256" key="15">
    <source>
        <dbReference type="ARBA" id="ARBA00048238"/>
    </source>
</evidence>
<dbReference type="Gene3D" id="3.40.1190.20">
    <property type="match status" value="1"/>
</dbReference>
<proteinExistence type="inferred from homology"/>
<reference evidence="22 23" key="1">
    <citation type="journal article" date="2016" name="Nat. Commun.">
        <title>Thousands of microbial genomes shed light on interconnected biogeochemical processes in an aquifer system.</title>
        <authorList>
            <person name="Anantharaman K."/>
            <person name="Brown C.T."/>
            <person name="Hug L.A."/>
            <person name="Sharon I."/>
            <person name="Castelle C.J."/>
            <person name="Probst A.J."/>
            <person name="Thomas B.C."/>
            <person name="Singh A."/>
            <person name="Wilkins M.J."/>
            <person name="Karaoz U."/>
            <person name="Brodie E.L."/>
            <person name="Williams K.H."/>
            <person name="Hubbard S.S."/>
            <person name="Banfield J.F."/>
        </authorList>
    </citation>
    <scope>NUCLEOTIDE SEQUENCE [LARGE SCALE GENOMIC DNA]</scope>
</reference>
<keyword evidence="10 17" id="KW-0520">NAD</keyword>
<organism evidence="22 23">
    <name type="scientific">Candidatus Schekmanbacteria bacterium GWA2_38_11</name>
    <dbReference type="NCBI Taxonomy" id="1817876"/>
    <lineage>
        <taxon>Bacteria</taxon>
        <taxon>Candidatus Schekmaniibacteriota</taxon>
    </lineage>
</organism>
<feature type="binding site" evidence="18">
    <location>
        <position position="60"/>
    </location>
    <ligand>
        <name>K(+)</name>
        <dbReference type="ChEBI" id="CHEBI:29103"/>
    </ligand>
</feature>